<organism evidence="3 4">
    <name type="scientific">Candidatus Scatousia excrementigallinarum</name>
    <dbReference type="NCBI Taxonomy" id="2840935"/>
    <lineage>
        <taxon>Bacteria</taxon>
        <taxon>Candidatus Scatousia</taxon>
    </lineage>
</organism>
<keyword evidence="2" id="KW-0812">Transmembrane</keyword>
<proteinExistence type="predicted"/>
<reference evidence="3" key="2">
    <citation type="journal article" date="2021" name="PeerJ">
        <title>Extensive microbial diversity within the chicken gut microbiome revealed by metagenomics and culture.</title>
        <authorList>
            <person name="Gilroy R."/>
            <person name="Ravi A."/>
            <person name="Getino M."/>
            <person name="Pursley I."/>
            <person name="Horton D.L."/>
            <person name="Alikhan N.F."/>
            <person name="Baker D."/>
            <person name="Gharbi K."/>
            <person name="Hall N."/>
            <person name="Watson M."/>
            <person name="Adriaenssens E.M."/>
            <person name="Foster-Nyarko E."/>
            <person name="Jarju S."/>
            <person name="Secka A."/>
            <person name="Antonio M."/>
            <person name="Oren A."/>
            <person name="Chaudhuri R.R."/>
            <person name="La Ragione R."/>
            <person name="Hildebrand F."/>
            <person name="Pallen M.J."/>
        </authorList>
    </citation>
    <scope>NUCLEOTIDE SEQUENCE</scope>
    <source>
        <strain evidence="3">6276</strain>
    </source>
</reference>
<evidence type="ECO:0000313" key="4">
    <source>
        <dbReference type="Proteomes" id="UP000823928"/>
    </source>
</evidence>
<keyword evidence="2" id="KW-0472">Membrane</keyword>
<protein>
    <submittedName>
        <fullName evidence="3">Uncharacterized protein</fullName>
    </submittedName>
</protein>
<reference evidence="3" key="1">
    <citation type="submission" date="2020-10" db="EMBL/GenBank/DDBJ databases">
        <authorList>
            <person name="Gilroy R."/>
        </authorList>
    </citation>
    <scope>NUCLEOTIDE SEQUENCE</scope>
    <source>
        <strain evidence="3">6276</strain>
    </source>
</reference>
<feature type="region of interest" description="Disordered" evidence="1">
    <location>
        <begin position="196"/>
        <end position="267"/>
    </location>
</feature>
<dbReference type="AlphaFoldDB" id="A0A9D1JMI2"/>
<evidence type="ECO:0000256" key="2">
    <source>
        <dbReference type="SAM" id="Phobius"/>
    </source>
</evidence>
<comment type="caution">
    <text evidence="3">The sequence shown here is derived from an EMBL/GenBank/DDBJ whole genome shotgun (WGS) entry which is preliminary data.</text>
</comment>
<feature type="compositionally biased region" description="Basic and acidic residues" evidence="1">
    <location>
        <begin position="248"/>
        <end position="267"/>
    </location>
</feature>
<evidence type="ECO:0000313" key="3">
    <source>
        <dbReference type="EMBL" id="HIS35195.1"/>
    </source>
</evidence>
<feature type="compositionally biased region" description="Basic and acidic residues" evidence="1">
    <location>
        <begin position="213"/>
        <end position="241"/>
    </location>
</feature>
<accession>A0A9D1JMI2</accession>
<feature type="transmembrane region" description="Helical" evidence="2">
    <location>
        <begin position="67"/>
        <end position="86"/>
    </location>
</feature>
<keyword evidence="2" id="KW-1133">Transmembrane helix</keyword>
<sequence>MSSNMAIPAVNIGGNIVQPTPEGKIKVTTAKGKVKVLSQDQFEKQIKKNAENIKAGKDFEIKKDNQALKVGGLLAGAAAIVAGVIYRKDLAKLFKKAGDQVSEAATKVVDKVKGSKTNAKRYNDTLTAAEKHELNLAKSKVNEFSNEAIQNAQKARNAELKAMKADAEAVFKNYDPDKALEYASKKKEFGKMTAEAEAAAVPKKSTKTKKSKKNENTAKGKGEKPETKSDVKSEAVKEQKPATKAKGKKAETKTEVKTEPPKAEDKK</sequence>
<name>A0A9D1JMI2_9BACT</name>
<dbReference type="EMBL" id="DVIU01000021">
    <property type="protein sequence ID" value="HIS35195.1"/>
    <property type="molecule type" value="Genomic_DNA"/>
</dbReference>
<dbReference type="Proteomes" id="UP000823928">
    <property type="component" value="Unassembled WGS sequence"/>
</dbReference>
<evidence type="ECO:0000256" key="1">
    <source>
        <dbReference type="SAM" id="MobiDB-lite"/>
    </source>
</evidence>
<gene>
    <name evidence="3" type="ORF">IAC10_00995</name>
</gene>